<keyword evidence="1" id="KW-1133">Transmembrane helix</keyword>
<evidence type="ECO:0000313" key="3">
    <source>
        <dbReference type="Proteomes" id="UP001596189"/>
    </source>
</evidence>
<dbReference type="RefSeq" id="WP_345718446.1">
    <property type="nucleotide sequence ID" value="NZ_BAABFP010000008.1"/>
</dbReference>
<protein>
    <submittedName>
        <fullName evidence="2">Uncharacterized protein</fullName>
    </submittedName>
</protein>
<comment type="caution">
    <text evidence="2">The sequence shown here is derived from an EMBL/GenBank/DDBJ whole genome shotgun (WGS) entry which is preliminary data.</text>
</comment>
<sequence>MSSVQVDARRVPVEHRWLGLDRRSIPYAVVAFAVIALWAWVMPWGDARVAWDDTTRAGEAFQVTEDVTMTVPPGWGVVAGLRTTDDPRMGDQAAEQTVLVKDGVAFSILQGPFDESATRLLDQAERITGAQNDGYHVSGEARDITSAAGLRGLTQPFTTPVGAGATTVFVVNGRGIEIQVAGQEGQLTQLQPEIDDMIDSLAQDEGGS</sequence>
<dbReference type="EMBL" id="JBHSRD010000003">
    <property type="protein sequence ID" value="MFC6006984.1"/>
    <property type="molecule type" value="Genomic_DNA"/>
</dbReference>
<keyword evidence="3" id="KW-1185">Reference proteome</keyword>
<feature type="transmembrane region" description="Helical" evidence="1">
    <location>
        <begin position="24"/>
        <end position="41"/>
    </location>
</feature>
<evidence type="ECO:0000313" key="2">
    <source>
        <dbReference type="EMBL" id="MFC6006984.1"/>
    </source>
</evidence>
<accession>A0ABW1JDR8</accession>
<gene>
    <name evidence="2" type="ORF">ACFQDO_07555</name>
</gene>
<evidence type="ECO:0000256" key="1">
    <source>
        <dbReference type="SAM" id="Phobius"/>
    </source>
</evidence>
<dbReference type="Proteomes" id="UP001596189">
    <property type="component" value="Unassembled WGS sequence"/>
</dbReference>
<reference evidence="3" key="1">
    <citation type="journal article" date="2019" name="Int. J. Syst. Evol. Microbiol.">
        <title>The Global Catalogue of Microorganisms (GCM) 10K type strain sequencing project: providing services to taxonomists for standard genome sequencing and annotation.</title>
        <authorList>
            <consortium name="The Broad Institute Genomics Platform"/>
            <consortium name="The Broad Institute Genome Sequencing Center for Infectious Disease"/>
            <person name="Wu L."/>
            <person name="Ma J."/>
        </authorList>
    </citation>
    <scope>NUCLEOTIDE SEQUENCE [LARGE SCALE GENOMIC DNA]</scope>
    <source>
        <strain evidence="3">KACC 14249</strain>
    </source>
</reference>
<organism evidence="2 3">
    <name type="scientific">Angustibacter luteus</name>
    <dbReference type="NCBI Taxonomy" id="658456"/>
    <lineage>
        <taxon>Bacteria</taxon>
        <taxon>Bacillati</taxon>
        <taxon>Actinomycetota</taxon>
        <taxon>Actinomycetes</taxon>
        <taxon>Kineosporiales</taxon>
        <taxon>Kineosporiaceae</taxon>
    </lineage>
</organism>
<keyword evidence="1" id="KW-0472">Membrane</keyword>
<name>A0ABW1JDR8_9ACTN</name>
<keyword evidence="1" id="KW-0812">Transmembrane</keyword>
<proteinExistence type="predicted"/>